<dbReference type="Gene3D" id="1.20.1250.20">
    <property type="entry name" value="MFS general substrate transporter like domains"/>
    <property type="match status" value="2"/>
</dbReference>
<evidence type="ECO:0000256" key="3">
    <source>
        <dbReference type="ARBA" id="ARBA00022989"/>
    </source>
</evidence>
<keyword evidence="2 6" id="KW-0812">Transmembrane</keyword>
<dbReference type="OrthoDB" id="6770063at2759"/>
<feature type="transmembrane region" description="Helical" evidence="6">
    <location>
        <begin position="373"/>
        <end position="394"/>
    </location>
</feature>
<dbReference type="Proteomes" id="UP000039046">
    <property type="component" value="Unassembled WGS sequence"/>
</dbReference>
<keyword evidence="4 6" id="KW-0472">Membrane</keyword>
<keyword evidence="9" id="KW-1185">Reference proteome</keyword>
<feature type="transmembrane region" description="Helical" evidence="6">
    <location>
        <begin position="434"/>
        <end position="456"/>
    </location>
</feature>
<proteinExistence type="predicted"/>
<feature type="transmembrane region" description="Helical" evidence="6">
    <location>
        <begin position="132"/>
        <end position="150"/>
    </location>
</feature>
<gene>
    <name evidence="8" type="ORF">VHEMI04414</name>
</gene>
<feature type="transmembrane region" description="Helical" evidence="6">
    <location>
        <begin position="297"/>
        <end position="316"/>
    </location>
</feature>
<keyword evidence="3 6" id="KW-1133">Transmembrane helix</keyword>
<feature type="transmembrane region" description="Helical" evidence="6">
    <location>
        <begin position="157"/>
        <end position="178"/>
    </location>
</feature>
<feature type="domain" description="Major facilitator superfamily (MFS) profile" evidence="7">
    <location>
        <begin position="67"/>
        <end position="570"/>
    </location>
</feature>
<dbReference type="Pfam" id="PF07690">
    <property type="entry name" value="MFS_1"/>
    <property type="match status" value="1"/>
</dbReference>
<evidence type="ECO:0000256" key="2">
    <source>
        <dbReference type="ARBA" id="ARBA00022692"/>
    </source>
</evidence>
<dbReference type="PANTHER" id="PTHR23501">
    <property type="entry name" value="MAJOR FACILITATOR SUPERFAMILY"/>
    <property type="match status" value="1"/>
</dbReference>
<evidence type="ECO:0000256" key="1">
    <source>
        <dbReference type="ARBA" id="ARBA00004141"/>
    </source>
</evidence>
<evidence type="ECO:0000313" key="9">
    <source>
        <dbReference type="Proteomes" id="UP000039046"/>
    </source>
</evidence>
<dbReference type="EMBL" id="CDHN01000002">
    <property type="protein sequence ID" value="CEJ87432.1"/>
    <property type="molecule type" value="Genomic_DNA"/>
</dbReference>
<evidence type="ECO:0000256" key="5">
    <source>
        <dbReference type="SAM" id="MobiDB-lite"/>
    </source>
</evidence>
<accession>A0A0A1TG80</accession>
<protein>
    <recommendedName>
        <fullName evidence="7">Major facilitator superfamily (MFS) profile domain-containing protein</fullName>
    </recommendedName>
</protein>
<evidence type="ECO:0000313" key="8">
    <source>
        <dbReference type="EMBL" id="CEJ87432.1"/>
    </source>
</evidence>
<dbReference type="PANTHER" id="PTHR23501:SF33">
    <property type="entry name" value="MAJOR FACILITATOR SUPERFAMILY (MFS) PROFILE DOMAIN-CONTAINING PROTEIN"/>
    <property type="match status" value="1"/>
</dbReference>
<feature type="transmembrane region" description="Helical" evidence="6">
    <location>
        <begin position="222"/>
        <end position="243"/>
    </location>
</feature>
<dbReference type="HOGENOM" id="CLU_000960_22_3_1"/>
<evidence type="ECO:0000259" key="7">
    <source>
        <dbReference type="PROSITE" id="PS50850"/>
    </source>
</evidence>
<evidence type="ECO:0000256" key="6">
    <source>
        <dbReference type="SAM" id="Phobius"/>
    </source>
</evidence>
<feature type="transmembrane region" description="Helical" evidence="6">
    <location>
        <begin position="468"/>
        <end position="489"/>
    </location>
</feature>
<dbReference type="GO" id="GO:0015174">
    <property type="term" value="F:basic amino acid transmembrane transporter activity"/>
    <property type="evidence" value="ECO:0007669"/>
    <property type="project" value="TreeGrafter"/>
</dbReference>
<name>A0A0A1TG80_9HYPO</name>
<dbReference type="InterPro" id="IPR011701">
    <property type="entry name" value="MFS"/>
</dbReference>
<feature type="transmembrane region" description="Helical" evidence="6">
    <location>
        <begin position="544"/>
        <end position="563"/>
    </location>
</feature>
<dbReference type="GO" id="GO:0000329">
    <property type="term" value="C:fungal-type vacuole membrane"/>
    <property type="evidence" value="ECO:0007669"/>
    <property type="project" value="TreeGrafter"/>
</dbReference>
<feature type="transmembrane region" description="Helical" evidence="6">
    <location>
        <begin position="103"/>
        <end position="120"/>
    </location>
</feature>
<dbReference type="PROSITE" id="PS50850">
    <property type="entry name" value="MFS"/>
    <property type="match status" value="1"/>
</dbReference>
<comment type="subcellular location">
    <subcellularLocation>
        <location evidence="1">Membrane</location>
        <topology evidence="1">Multi-pass membrane protein</topology>
    </subcellularLocation>
</comment>
<dbReference type="AlphaFoldDB" id="A0A0A1TG80"/>
<reference evidence="8 9" key="1">
    <citation type="journal article" date="2015" name="Genome Announc.">
        <title>Draft Genome Sequence and Gene Annotation of the Entomopathogenic Fungus Verticillium hemipterigenum.</title>
        <authorList>
            <person name="Horn F."/>
            <person name="Habel A."/>
            <person name="Scharf D.H."/>
            <person name="Dworschak J."/>
            <person name="Brakhage A.A."/>
            <person name="Guthke R."/>
            <person name="Hertweck C."/>
            <person name="Linde J."/>
        </authorList>
    </citation>
    <scope>NUCLEOTIDE SEQUENCE [LARGE SCALE GENOMIC DNA]</scope>
</reference>
<feature type="transmembrane region" description="Helical" evidence="6">
    <location>
        <begin position="403"/>
        <end position="422"/>
    </location>
</feature>
<dbReference type="InterPro" id="IPR020846">
    <property type="entry name" value="MFS_dom"/>
</dbReference>
<sequence>MANIQHRRASDGETAPLIAPHQTNRHDSDAVQNAVSNNYGTVHDTEAAVPEAHADTEYQHSGLVAKVVGALFIGVFTSNLDGSLTLATHPVISSEFQDLEDSSWLFISFWLAASCTQSIYGKLSDIYGRKPILLVSYGLFGAGCALVGIGQTMGQVLVGRVVSGFGQAGMMVLAAVVITDLVPIRDVATWQGYMNVIATGGRTLGGPLGGWLADVVGWRWSFLGQVPVFIAAIVICWVIFRSLEAKGHGAPKQASSNTTSENLARIDFLGAITLGLGLLSLMLPLEIGGQKIPWSHPAVFVLVGTGLVLIGLFIVTETRWAKEPLFPLRLLKSRDALICYLITGCILAAQAGMTFTVPLYFQVTERSSSTAVGARLFPAVAGNAIGGILSGYLIRRTGRYKTLAIIASLTSATSYLLLLLFWNGHTSWAESLYIFPGGLGCGIIQSTIFIAVQAAIDPQDKATGISGFFLATQIGMVLGMAAVSALMIAGVQQTLRPRLIAQGLSLLEIDTIIKRAVTDVNYVDETSGAVSKAIVTSYVNGLEYSHAFSVVSSLLAFGAALLLREQKLAQ</sequence>
<feature type="transmembrane region" description="Helical" evidence="6">
    <location>
        <begin position="264"/>
        <end position="285"/>
    </location>
</feature>
<dbReference type="InterPro" id="IPR036259">
    <property type="entry name" value="MFS_trans_sf"/>
</dbReference>
<feature type="transmembrane region" description="Helical" evidence="6">
    <location>
        <begin position="337"/>
        <end position="361"/>
    </location>
</feature>
<evidence type="ECO:0000256" key="4">
    <source>
        <dbReference type="ARBA" id="ARBA00023136"/>
    </source>
</evidence>
<feature type="region of interest" description="Disordered" evidence="5">
    <location>
        <begin position="1"/>
        <end position="28"/>
    </location>
</feature>
<dbReference type="SUPFAM" id="SSF103473">
    <property type="entry name" value="MFS general substrate transporter"/>
    <property type="match status" value="1"/>
</dbReference>
<organism evidence="8 9">
    <name type="scientific">[Torrubiella] hemipterigena</name>
    <dbReference type="NCBI Taxonomy" id="1531966"/>
    <lineage>
        <taxon>Eukaryota</taxon>
        <taxon>Fungi</taxon>
        <taxon>Dikarya</taxon>
        <taxon>Ascomycota</taxon>
        <taxon>Pezizomycotina</taxon>
        <taxon>Sordariomycetes</taxon>
        <taxon>Hypocreomycetidae</taxon>
        <taxon>Hypocreales</taxon>
        <taxon>Clavicipitaceae</taxon>
        <taxon>Clavicipitaceae incertae sedis</taxon>
        <taxon>'Torrubiella' clade</taxon>
    </lineage>
</organism>